<feature type="domain" description="C2H2-type" evidence="7">
    <location>
        <begin position="587"/>
        <end position="614"/>
    </location>
</feature>
<feature type="domain" description="C2H2-type" evidence="7">
    <location>
        <begin position="475"/>
        <end position="502"/>
    </location>
</feature>
<dbReference type="PANTHER" id="PTHR24393">
    <property type="entry name" value="ZINC FINGER PROTEIN"/>
    <property type="match status" value="1"/>
</dbReference>
<keyword evidence="9" id="KW-1185">Reference proteome</keyword>
<feature type="domain" description="C2H2-type" evidence="7">
    <location>
        <begin position="392"/>
        <end position="419"/>
    </location>
</feature>
<protein>
    <recommendedName>
        <fullName evidence="7">C2H2-type domain-containing protein</fullName>
    </recommendedName>
</protein>
<evidence type="ECO:0000313" key="8">
    <source>
        <dbReference type="EMBL" id="CAL4062810.1"/>
    </source>
</evidence>
<dbReference type="GO" id="GO:0001228">
    <property type="term" value="F:DNA-binding transcription activator activity, RNA polymerase II-specific"/>
    <property type="evidence" value="ECO:0007669"/>
    <property type="project" value="TreeGrafter"/>
</dbReference>
<dbReference type="SUPFAM" id="SSF57667">
    <property type="entry name" value="beta-beta-alpha zinc fingers"/>
    <property type="match status" value="7"/>
</dbReference>
<dbReference type="Proteomes" id="UP001497623">
    <property type="component" value="Unassembled WGS sequence"/>
</dbReference>
<dbReference type="GO" id="GO:0005634">
    <property type="term" value="C:nucleus"/>
    <property type="evidence" value="ECO:0007669"/>
    <property type="project" value="TreeGrafter"/>
</dbReference>
<dbReference type="Gene3D" id="3.30.160.60">
    <property type="entry name" value="Classic Zinc Finger"/>
    <property type="match status" value="9"/>
</dbReference>
<dbReference type="EMBL" id="CAXKWB010000924">
    <property type="protein sequence ID" value="CAL4062810.1"/>
    <property type="molecule type" value="Genomic_DNA"/>
</dbReference>
<dbReference type="FunFam" id="3.30.160.60:FF:000100">
    <property type="entry name" value="Zinc finger 45-like"/>
    <property type="match status" value="1"/>
</dbReference>
<evidence type="ECO:0000313" key="9">
    <source>
        <dbReference type="Proteomes" id="UP001497623"/>
    </source>
</evidence>
<dbReference type="InterPro" id="IPR013087">
    <property type="entry name" value="Znf_C2H2_type"/>
</dbReference>
<dbReference type="PANTHER" id="PTHR24393:SF163">
    <property type="entry name" value="GASTRULA ZINC FINGER PROTEIN XLCGF7.1-LIKE"/>
    <property type="match status" value="1"/>
</dbReference>
<keyword evidence="5" id="KW-0539">Nucleus</keyword>
<dbReference type="Pfam" id="PF00096">
    <property type="entry name" value="zf-C2H2"/>
    <property type="match status" value="2"/>
</dbReference>
<dbReference type="PROSITE" id="PS50157">
    <property type="entry name" value="ZINC_FINGER_C2H2_2"/>
    <property type="match status" value="10"/>
</dbReference>
<comment type="caution">
    <text evidence="8">The sequence shown here is derived from an EMBL/GenBank/DDBJ whole genome shotgun (WGS) entry which is preliminary data.</text>
</comment>
<gene>
    <name evidence="8" type="ORF">MNOR_LOCUS2867</name>
</gene>
<dbReference type="AlphaFoldDB" id="A0AAV2PPR8"/>
<accession>A0AAV2PPR8</accession>
<evidence type="ECO:0000256" key="3">
    <source>
        <dbReference type="ARBA" id="ARBA00022771"/>
    </source>
</evidence>
<dbReference type="FunFam" id="3.30.160.60:FF:002319">
    <property type="entry name" value="Uncharacterized protein"/>
    <property type="match status" value="1"/>
</dbReference>
<dbReference type="SMART" id="SM00355">
    <property type="entry name" value="ZnF_C2H2"/>
    <property type="match status" value="13"/>
</dbReference>
<feature type="non-terminal residue" evidence="8">
    <location>
        <position position="668"/>
    </location>
</feature>
<evidence type="ECO:0000256" key="2">
    <source>
        <dbReference type="ARBA" id="ARBA00022737"/>
    </source>
</evidence>
<keyword evidence="2" id="KW-0677">Repeat</keyword>
<sequence>MSTTADSYSVLQFIKQEIEDGYLPESKDKEKNTAQFHSQIRTQKKSTPMFTFANDFYSLIKQENCNIDENEDLFRELVQNDPAKDYVVNAGRHNLFDLEKSDFYENEFNLTPVDIVEEKSNNHNTKKPPDIKITNIKEESRLNNINKIIIDTTIKVELVENGCNTVSNRNERYNKESSIHKSPAFLRDCNMNDNLNSQTNSNDMVVNQQSLNNRNNLLKSCNSLKKESTIDLNFFTGENQKKSKANFTNIKIDKTNYVEFCTNSDIIKEEIPIISEKNIHDHTSSSVKNEIIFKNNILPEKSSQYECEICGYKCKYNVIFQNHMLSHVDTKSDLKDFACPICNMRCKNEGALYTHKRSHKGTKLFKCSVCKYKNASQKEFNQHIIETGHTAFECSECKEKFVNVQELNKHIIPHSSYDKMFSCPICEYRATNFCSLKKHMVKHPREKLLLCSHCEYVSNDASKLETHMLKHKDAFSCPLCDYKCSRKVDLKAHIMTHTRQKSYACSQCEYKCKGRKEILSHMADHKGSKVLQCNECDYSCSKLSVLTRHLHAHAHEKSFTCPHCEYRCVKKRRLTIHLMSHTGEKPFACEFCQYRCTQRYDLKKHERIHTKKKPFACNECDYKTANRSNLKTHMYTHTGEKPYECIKCDYRCTHHRSLEKHMIIHSVV</sequence>
<dbReference type="GO" id="GO:0008270">
    <property type="term" value="F:zinc ion binding"/>
    <property type="evidence" value="ECO:0007669"/>
    <property type="project" value="UniProtKB-KW"/>
</dbReference>
<dbReference type="InterPro" id="IPR036236">
    <property type="entry name" value="Znf_C2H2_sf"/>
</dbReference>
<evidence type="ECO:0000256" key="4">
    <source>
        <dbReference type="ARBA" id="ARBA00022833"/>
    </source>
</evidence>
<organism evidence="8 9">
    <name type="scientific">Meganyctiphanes norvegica</name>
    <name type="common">Northern krill</name>
    <name type="synonym">Thysanopoda norvegica</name>
    <dbReference type="NCBI Taxonomy" id="48144"/>
    <lineage>
        <taxon>Eukaryota</taxon>
        <taxon>Metazoa</taxon>
        <taxon>Ecdysozoa</taxon>
        <taxon>Arthropoda</taxon>
        <taxon>Crustacea</taxon>
        <taxon>Multicrustacea</taxon>
        <taxon>Malacostraca</taxon>
        <taxon>Eumalacostraca</taxon>
        <taxon>Eucarida</taxon>
        <taxon>Euphausiacea</taxon>
        <taxon>Euphausiidae</taxon>
        <taxon>Meganyctiphanes</taxon>
    </lineage>
</organism>
<evidence type="ECO:0000256" key="6">
    <source>
        <dbReference type="PROSITE-ProRule" id="PRU00042"/>
    </source>
</evidence>
<dbReference type="FunFam" id="3.30.160.60:FF:000446">
    <property type="entry name" value="Zinc finger protein"/>
    <property type="match status" value="1"/>
</dbReference>
<keyword evidence="3 6" id="KW-0863">Zinc-finger</keyword>
<feature type="domain" description="C2H2-type" evidence="7">
    <location>
        <begin position="305"/>
        <end position="332"/>
    </location>
</feature>
<feature type="domain" description="C2H2-type" evidence="7">
    <location>
        <begin position="643"/>
        <end position="668"/>
    </location>
</feature>
<keyword evidence="4" id="KW-0862">Zinc</keyword>
<feature type="domain" description="C2H2-type" evidence="7">
    <location>
        <begin position="559"/>
        <end position="586"/>
    </location>
</feature>
<feature type="domain" description="C2H2-type" evidence="7">
    <location>
        <begin position="615"/>
        <end position="642"/>
    </location>
</feature>
<evidence type="ECO:0000259" key="7">
    <source>
        <dbReference type="PROSITE" id="PS50157"/>
    </source>
</evidence>
<dbReference type="PROSITE" id="PS00028">
    <property type="entry name" value="ZINC_FINGER_C2H2_1"/>
    <property type="match status" value="9"/>
</dbReference>
<feature type="domain" description="C2H2-type" evidence="7">
    <location>
        <begin position="531"/>
        <end position="558"/>
    </location>
</feature>
<feature type="domain" description="C2H2-type" evidence="7">
    <location>
        <begin position="421"/>
        <end position="448"/>
    </location>
</feature>
<proteinExistence type="predicted"/>
<evidence type="ECO:0000256" key="1">
    <source>
        <dbReference type="ARBA" id="ARBA00022723"/>
    </source>
</evidence>
<keyword evidence="1" id="KW-0479">Metal-binding</keyword>
<dbReference type="GO" id="GO:0000978">
    <property type="term" value="F:RNA polymerase II cis-regulatory region sequence-specific DNA binding"/>
    <property type="evidence" value="ECO:0007669"/>
    <property type="project" value="TreeGrafter"/>
</dbReference>
<reference evidence="8 9" key="1">
    <citation type="submission" date="2024-05" db="EMBL/GenBank/DDBJ databases">
        <authorList>
            <person name="Wallberg A."/>
        </authorList>
    </citation>
    <scope>NUCLEOTIDE SEQUENCE [LARGE SCALE GENOMIC DNA]</scope>
</reference>
<name>A0AAV2PPR8_MEGNR</name>
<feature type="domain" description="C2H2-type" evidence="7">
    <location>
        <begin position="337"/>
        <end position="364"/>
    </location>
</feature>
<evidence type="ECO:0000256" key="5">
    <source>
        <dbReference type="ARBA" id="ARBA00023242"/>
    </source>
</evidence>